<comment type="caution">
    <text evidence="4">The sequence shown here is derived from an EMBL/GenBank/DDBJ whole genome shotgun (WGS) entry which is preliminary data.</text>
</comment>
<protein>
    <submittedName>
        <fullName evidence="4">Thioredoxin domain-containing protein</fullName>
    </submittedName>
</protein>
<evidence type="ECO:0000256" key="2">
    <source>
        <dbReference type="SAM" id="Phobius"/>
    </source>
</evidence>
<dbReference type="InterPro" id="IPR012336">
    <property type="entry name" value="Thioredoxin-like_fold"/>
</dbReference>
<evidence type="ECO:0000313" key="4">
    <source>
        <dbReference type="EMBL" id="MFC5896727.1"/>
    </source>
</evidence>
<feature type="compositionally biased region" description="Low complexity" evidence="1">
    <location>
        <begin position="1"/>
        <end position="11"/>
    </location>
</feature>
<dbReference type="EMBL" id="JBHSPW010000016">
    <property type="protein sequence ID" value="MFC5896727.1"/>
    <property type="molecule type" value="Genomic_DNA"/>
</dbReference>
<gene>
    <name evidence="4" type="ORF">ACFP3M_28400</name>
</gene>
<dbReference type="RefSeq" id="WP_345083200.1">
    <property type="nucleotide sequence ID" value="NZ_BAAAWG010000007.1"/>
</dbReference>
<organism evidence="4 5">
    <name type="scientific">Streptomyces ramulosus</name>
    <dbReference type="NCBI Taxonomy" id="47762"/>
    <lineage>
        <taxon>Bacteria</taxon>
        <taxon>Bacillati</taxon>
        <taxon>Actinomycetota</taxon>
        <taxon>Actinomycetes</taxon>
        <taxon>Kitasatosporales</taxon>
        <taxon>Streptomycetaceae</taxon>
        <taxon>Streptomyces</taxon>
    </lineage>
</organism>
<feature type="region of interest" description="Disordered" evidence="1">
    <location>
        <begin position="259"/>
        <end position="287"/>
    </location>
</feature>
<reference evidence="5" key="1">
    <citation type="journal article" date="2019" name="Int. J. Syst. Evol. Microbiol.">
        <title>The Global Catalogue of Microorganisms (GCM) 10K type strain sequencing project: providing services to taxonomists for standard genome sequencing and annotation.</title>
        <authorList>
            <consortium name="The Broad Institute Genomics Platform"/>
            <consortium name="The Broad Institute Genome Sequencing Center for Infectious Disease"/>
            <person name="Wu L."/>
            <person name="Ma J."/>
        </authorList>
    </citation>
    <scope>NUCLEOTIDE SEQUENCE [LARGE SCALE GENOMIC DNA]</scope>
    <source>
        <strain evidence="5">CGMCC 1.15809</strain>
    </source>
</reference>
<feature type="compositionally biased region" description="Basic and acidic residues" evidence="1">
    <location>
        <begin position="12"/>
        <end position="27"/>
    </location>
</feature>
<dbReference type="Pfam" id="PF13462">
    <property type="entry name" value="Thioredoxin_4"/>
    <property type="match status" value="1"/>
</dbReference>
<name>A0ABW1FS06_9ACTN</name>
<keyword evidence="2" id="KW-1133">Transmembrane helix</keyword>
<accession>A0ABW1FS06</accession>
<keyword evidence="5" id="KW-1185">Reference proteome</keyword>
<evidence type="ECO:0000259" key="3">
    <source>
        <dbReference type="Pfam" id="PF13462"/>
    </source>
</evidence>
<feature type="transmembrane region" description="Helical" evidence="2">
    <location>
        <begin position="34"/>
        <end position="55"/>
    </location>
</feature>
<evidence type="ECO:0000313" key="5">
    <source>
        <dbReference type="Proteomes" id="UP001596241"/>
    </source>
</evidence>
<dbReference type="Proteomes" id="UP001596241">
    <property type="component" value="Unassembled WGS sequence"/>
</dbReference>
<sequence>MSNRNNQANKQAARERLRAERERQAKKDKLRRQLTVGGAIVAVLAIAGGIGVMVAKSGGDGGSGATVNDMAGADKAWAKAAKAKLVKPANTTGDKGTTLVIGKADAKHTLELFEDPRCPGCANFEQNVGEIVQKDIKDGKYKAHFHLATFLDNNLRGTGSKNALSALGSALNVSPDAFLKYKEALYSKEYHPEETGPDKFADDNYLIEVADTVPALKGNKDFEKSVKSGVFDRWALEMSVEFNSHKDVNNTPTVKLDGKEIGIQSGPNKVAPSTPDDFNRLVDEGVK</sequence>
<dbReference type="SUPFAM" id="SSF52833">
    <property type="entry name" value="Thioredoxin-like"/>
    <property type="match status" value="1"/>
</dbReference>
<feature type="domain" description="Thioredoxin-like fold" evidence="3">
    <location>
        <begin position="96"/>
        <end position="283"/>
    </location>
</feature>
<feature type="compositionally biased region" description="Basic and acidic residues" evidence="1">
    <location>
        <begin position="277"/>
        <end position="287"/>
    </location>
</feature>
<proteinExistence type="predicted"/>
<keyword evidence="2" id="KW-0812">Transmembrane</keyword>
<evidence type="ECO:0000256" key="1">
    <source>
        <dbReference type="SAM" id="MobiDB-lite"/>
    </source>
</evidence>
<keyword evidence="2" id="KW-0472">Membrane</keyword>
<feature type="region of interest" description="Disordered" evidence="1">
    <location>
        <begin position="1"/>
        <end position="30"/>
    </location>
</feature>
<dbReference type="InterPro" id="IPR036249">
    <property type="entry name" value="Thioredoxin-like_sf"/>
</dbReference>
<dbReference type="Gene3D" id="3.40.30.10">
    <property type="entry name" value="Glutaredoxin"/>
    <property type="match status" value="1"/>
</dbReference>